<reference evidence="1" key="2">
    <citation type="submission" date="2023-05" db="EMBL/GenBank/DDBJ databases">
        <authorList>
            <person name="Fouks B."/>
        </authorList>
    </citation>
    <scope>NUCLEOTIDE SEQUENCE</scope>
    <source>
        <strain evidence="1">Stay&amp;Tobe</strain>
        <tissue evidence="1">Testes</tissue>
    </source>
</reference>
<dbReference type="EMBL" id="JASPKZ010004927">
    <property type="protein sequence ID" value="KAJ9589599.1"/>
    <property type="molecule type" value="Genomic_DNA"/>
</dbReference>
<evidence type="ECO:0000313" key="2">
    <source>
        <dbReference type="Proteomes" id="UP001233999"/>
    </source>
</evidence>
<dbReference type="Proteomes" id="UP001233999">
    <property type="component" value="Unassembled WGS sequence"/>
</dbReference>
<sequence length="157" mass="18828">RNMLYILNRLATYDNTMKYRYLLNFLYTIHSLFPIDQTMCVQLLVYTNQLCYSNKAEGKRLTLLSLLKNRCNLNKSMYCMNCMVNVNPLEIEGNEVTYLFILSYFSMRFRYFSYQSGTRNRTKRYTTNTDPLENKYYFSVLRKTYAVVENTALIDKM</sequence>
<accession>A0AAD7ZZD7</accession>
<dbReference type="AlphaFoldDB" id="A0AAD7ZZD7"/>
<organism evidence="1 2">
    <name type="scientific">Diploptera punctata</name>
    <name type="common">Pacific beetle cockroach</name>
    <dbReference type="NCBI Taxonomy" id="6984"/>
    <lineage>
        <taxon>Eukaryota</taxon>
        <taxon>Metazoa</taxon>
        <taxon>Ecdysozoa</taxon>
        <taxon>Arthropoda</taxon>
        <taxon>Hexapoda</taxon>
        <taxon>Insecta</taxon>
        <taxon>Pterygota</taxon>
        <taxon>Neoptera</taxon>
        <taxon>Polyneoptera</taxon>
        <taxon>Dictyoptera</taxon>
        <taxon>Blattodea</taxon>
        <taxon>Blaberoidea</taxon>
        <taxon>Blaberidae</taxon>
        <taxon>Diplopterinae</taxon>
        <taxon>Diploptera</taxon>
    </lineage>
</organism>
<feature type="non-terminal residue" evidence="1">
    <location>
        <position position="157"/>
    </location>
</feature>
<proteinExistence type="predicted"/>
<keyword evidence="2" id="KW-1185">Reference proteome</keyword>
<protein>
    <submittedName>
        <fullName evidence="1">Uncharacterized protein</fullName>
    </submittedName>
</protein>
<reference evidence="1" key="1">
    <citation type="journal article" date="2023" name="IScience">
        <title>Live-bearing cockroach genome reveals convergent evolutionary mechanisms linked to viviparity in insects and beyond.</title>
        <authorList>
            <person name="Fouks B."/>
            <person name="Harrison M.C."/>
            <person name="Mikhailova A.A."/>
            <person name="Marchal E."/>
            <person name="English S."/>
            <person name="Carruthers M."/>
            <person name="Jennings E.C."/>
            <person name="Chiamaka E.L."/>
            <person name="Frigard R.A."/>
            <person name="Pippel M."/>
            <person name="Attardo G.M."/>
            <person name="Benoit J.B."/>
            <person name="Bornberg-Bauer E."/>
            <person name="Tobe S.S."/>
        </authorList>
    </citation>
    <scope>NUCLEOTIDE SEQUENCE</scope>
    <source>
        <strain evidence="1">Stay&amp;Tobe</strain>
    </source>
</reference>
<gene>
    <name evidence="1" type="ORF">L9F63_017184</name>
</gene>
<evidence type="ECO:0000313" key="1">
    <source>
        <dbReference type="EMBL" id="KAJ9589599.1"/>
    </source>
</evidence>
<feature type="non-terminal residue" evidence="1">
    <location>
        <position position="1"/>
    </location>
</feature>
<comment type="caution">
    <text evidence="1">The sequence shown here is derived from an EMBL/GenBank/DDBJ whole genome shotgun (WGS) entry which is preliminary data.</text>
</comment>
<name>A0AAD7ZZD7_DIPPU</name>